<dbReference type="PROSITE" id="PS00092">
    <property type="entry name" value="N6_MTASE"/>
    <property type="match status" value="1"/>
</dbReference>
<dbReference type="GO" id="GO:0009035">
    <property type="term" value="F:type I site-specific deoxyribonuclease activity"/>
    <property type="evidence" value="ECO:0007669"/>
    <property type="project" value="UniProtKB-EC"/>
</dbReference>
<proteinExistence type="predicted"/>
<evidence type="ECO:0000256" key="3">
    <source>
        <dbReference type="ARBA" id="ARBA00022679"/>
    </source>
</evidence>
<evidence type="ECO:0000313" key="8">
    <source>
        <dbReference type="Proteomes" id="UP000293347"/>
    </source>
</evidence>
<dbReference type="GO" id="GO:0005524">
    <property type="term" value="F:ATP binding"/>
    <property type="evidence" value="ECO:0007669"/>
    <property type="project" value="UniProtKB-KW"/>
</dbReference>
<protein>
    <recommendedName>
        <fullName evidence="1">site-specific DNA-methyltransferase (adenine-specific)</fullName>
        <ecNumber evidence="1">2.1.1.72</ecNumber>
    </recommendedName>
</protein>
<name>A0A4R0NQW7_9SPHI</name>
<gene>
    <name evidence="7" type="ORF">EZ437_04330</name>
</gene>
<dbReference type="GO" id="GO:0009307">
    <property type="term" value="P:DNA restriction-modification system"/>
    <property type="evidence" value="ECO:0007669"/>
    <property type="project" value="UniProtKB-KW"/>
</dbReference>
<accession>A0A4R0NQW7</accession>
<dbReference type="GO" id="GO:0003677">
    <property type="term" value="F:DNA binding"/>
    <property type="evidence" value="ECO:0007669"/>
    <property type="project" value="UniProtKB-KW"/>
</dbReference>
<keyword evidence="8" id="KW-1185">Reference proteome</keyword>
<evidence type="ECO:0000259" key="6">
    <source>
        <dbReference type="Pfam" id="PF07669"/>
    </source>
</evidence>
<organism evidence="7 8">
    <name type="scientific">Pedobacter psychroterrae</name>
    <dbReference type="NCBI Taxonomy" id="2530453"/>
    <lineage>
        <taxon>Bacteria</taxon>
        <taxon>Pseudomonadati</taxon>
        <taxon>Bacteroidota</taxon>
        <taxon>Sphingobacteriia</taxon>
        <taxon>Sphingobacteriales</taxon>
        <taxon>Sphingobacteriaceae</taxon>
        <taxon>Pedobacter</taxon>
    </lineage>
</organism>
<dbReference type="OrthoDB" id="32195at2"/>
<dbReference type="EMBL" id="SJSL01000001">
    <property type="protein sequence ID" value="TCD03206.1"/>
    <property type="molecule type" value="Genomic_DNA"/>
</dbReference>
<dbReference type="Pfam" id="PF07669">
    <property type="entry name" value="Eco57I"/>
    <property type="match status" value="1"/>
</dbReference>
<dbReference type="PRINTS" id="PR00507">
    <property type="entry name" value="N12N6MTFRASE"/>
</dbReference>
<dbReference type="Gene3D" id="3.40.50.150">
    <property type="entry name" value="Vaccinia Virus protein VP39"/>
    <property type="match status" value="1"/>
</dbReference>
<dbReference type="InterPro" id="IPR029063">
    <property type="entry name" value="SAM-dependent_MTases_sf"/>
</dbReference>
<keyword evidence="7" id="KW-0540">Nuclease</keyword>
<keyword evidence="2" id="KW-0489">Methyltransferase</keyword>
<sequence length="1022" mass="116516">MSYIVARNKAEGIGQLRRLIAAFESERSSFLSSSYNETQLRNDFLSPLLKSFGWDVDNTSGKNQFLRDVIQEESIAVADDNAKKNPDYTLRVLGQRKLFVEAKKPAVDILNSASSAFQIRRYGWNADLSISVLSNFEKLIIYDCRNKPGIGENEHVSRIKVFEFARFAEDYDEIYELISFESAFAGKLEDLFSIYDRIGQSFDSYFLEQIENWRRKLAQSAIGRNIRLTSEDVNFLIQRLLNRIVFLRICEDRTIEKYETLRFITDYEQLKALFLQSDLKYNSGLFNFIEDTLSLNIVLDSEVLIEIFNDLYYPLSPYDFAVVDPSILSQIYEKFLGSHVVMDEDRQLSIVMEPEVVASNGVVSTPKLVVEQIVKETLQPLMAGKSSSELMELKVADICCGSGTFLISAYDFLLREVVGALQREGSHDRHLIYEGSDRSYGLTFKAKRQILEKNIFGVDINPYAAEVTQFSLLLKLLEDESGPTVQDFIARYAQQVLPNLSANVKCGNSLVDDQFYEFMPGAIHNDALLNRVKPFSWSSEFPFLATKGGFDAIIGNPPYVRIQNLKKYSPEEILFYQNKSYGYKVAQKDAVDKYFIFIERAIALLNSSGFLGYIVPHKFFINHGGTTLRSFITDSSNISRIIHFGVTQVFPDRSTYTAILILQQQPKEQFEFKRIKRLSHYLLNAQDGFSLYKQENFNGSPWIFLSKATETIFNKLVSGGVEPLKKFASICVGVQTSKDPVYIFKVSSETGSTFKFVAAGVEWEVEKSICVPCILDLSFSLYDHIQPNAQMIFPYHVDGGRAVLYTEEEMLSDFPLCWNYLKANRSVLEKRSINGKDPKWYEFGRSQSLSRFQNTPKLIWPVLSTQPSYIYDEQNIMFTGGGNGPYCSMINNSELSIFYFLGIMAHPVIERLVKAGASEFRGAYYSHGKQFIENLPIKTVDLEDKKQEAIYQQIVDAVKELILAKGKLASSYGSNRLVMERKIDTLNKKLMTAVNTLYGITEAEVDLVLNDEMFVNQLMDGE</sequence>
<dbReference type="InterPro" id="IPR011639">
    <property type="entry name" value="MethylTrfase_TaqI-like_dom"/>
</dbReference>
<dbReference type="Gene3D" id="3.90.1570.30">
    <property type="match status" value="1"/>
</dbReference>
<keyword evidence="7" id="KW-0378">Hydrolase</keyword>
<dbReference type="InterPro" id="IPR050953">
    <property type="entry name" value="N4_N6_ade-DNA_methylase"/>
</dbReference>
<dbReference type="RefSeq" id="WP_131593591.1">
    <property type="nucleotide sequence ID" value="NZ_SJSL01000001.1"/>
</dbReference>
<comment type="caution">
    <text evidence="7">The sequence shown here is derived from an EMBL/GenBank/DDBJ whole genome shotgun (WGS) entry which is preliminary data.</text>
</comment>
<evidence type="ECO:0000256" key="5">
    <source>
        <dbReference type="ARBA" id="ARBA00047942"/>
    </source>
</evidence>
<evidence type="ECO:0000256" key="2">
    <source>
        <dbReference type="ARBA" id="ARBA00022603"/>
    </source>
</evidence>
<evidence type="ECO:0000256" key="1">
    <source>
        <dbReference type="ARBA" id="ARBA00011900"/>
    </source>
</evidence>
<evidence type="ECO:0000256" key="4">
    <source>
        <dbReference type="ARBA" id="ARBA00022691"/>
    </source>
</evidence>
<dbReference type="PANTHER" id="PTHR33841">
    <property type="entry name" value="DNA METHYLTRANSFERASE YEEA-RELATED"/>
    <property type="match status" value="1"/>
</dbReference>
<keyword evidence="4" id="KW-0949">S-adenosyl-L-methionine</keyword>
<evidence type="ECO:0000313" key="7">
    <source>
        <dbReference type="EMBL" id="TCD03206.1"/>
    </source>
</evidence>
<dbReference type="GO" id="GO:0032259">
    <property type="term" value="P:methylation"/>
    <property type="evidence" value="ECO:0007669"/>
    <property type="project" value="UniProtKB-KW"/>
</dbReference>
<comment type="catalytic activity">
    <reaction evidence="5">
        <text>a 2'-deoxyadenosine in DNA + S-adenosyl-L-methionine = an N(6)-methyl-2'-deoxyadenosine in DNA + S-adenosyl-L-homocysteine + H(+)</text>
        <dbReference type="Rhea" id="RHEA:15197"/>
        <dbReference type="Rhea" id="RHEA-COMP:12418"/>
        <dbReference type="Rhea" id="RHEA-COMP:12419"/>
        <dbReference type="ChEBI" id="CHEBI:15378"/>
        <dbReference type="ChEBI" id="CHEBI:57856"/>
        <dbReference type="ChEBI" id="CHEBI:59789"/>
        <dbReference type="ChEBI" id="CHEBI:90615"/>
        <dbReference type="ChEBI" id="CHEBI:90616"/>
        <dbReference type="EC" id="2.1.1.72"/>
    </reaction>
</comment>
<dbReference type="AlphaFoldDB" id="A0A4R0NQW7"/>
<dbReference type="SUPFAM" id="SSF53335">
    <property type="entry name" value="S-adenosyl-L-methionine-dependent methyltransferases"/>
    <property type="match status" value="1"/>
</dbReference>
<keyword evidence="3" id="KW-0808">Transferase</keyword>
<reference evidence="7 8" key="1">
    <citation type="submission" date="2019-02" db="EMBL/GenBank/DDBJ databases">
        <title>Pedobacter sp. RP-1-14 sp. nov., isolated from Arctic soil.</title>
        <authorList>
            <person name="Dahal R.H."/>
        </authorList>
    </citation>
    <scope>NUCLEOTIDE SEQUENCE [LARGE SCALE GENOMIC DNA]</scope>
    <source>
        <strain evidence="7 8">RP-1-14</strain>
    </source>
</reference>
<dbReference type="InterPro" id="IPR002052">
    <property type="entry name" value="DNA_methylase_N6_adenine_CS"/>
</dbReference>
<dbReference type="PANTHER" id="PTHR33841:SF1">
    <property type="entry name" value="DNA METHYLTRANSFERASE A"/>
    <property type="match status" value="1"/>
</dbReference>
<keyword evidence="7" id="KW-0255">Endonuclease</keyword>
<dbReference type="GO" id="GO:0009007">
    <property type="term" value="F:site-specific DNA-methyltransferase (adenine-specific) activity"/>
    <property type="evidence" value="ECO:0007669"/>
    <property type="project" value="UniProtKB-EC"/>
</dbReference>
<feature type="domain" description="Type II methyltransferase M.TaqI-like" evidence="6">
    <location>
        <begin position="453"/>
        <end position="650"/>
    </location>
</feature>
<dbReference type="Proteomes" id="UP000293347">
    <property type="component" value="Unassembled WGS sequence"/>
</dbReference>
<dbReference type="EC" id="2.1.1.72" evidence="1"/>